<protein>
    <submittedName>
        <fullName evidence="2">Uncharacterized protein</fullName>
    </submittedName>
</protein>
<evidence type="ECO:0000256" key="1">
    <source>
        <dbReference type="SAM" id="MobiDB-lite"/>
    </source>
</evidence>
<dbReference type="AlphaFoldDB" id="A0A4C1T9T1"/>
<feature type="region of interest" description="Disordered" evidence="1">
    <location>
        <begin position="1"/>
        <end position="76"/>
    </location>
</feature>
<evidence type="ECO:0000313" key="3">
    <source>
        <dbReference type="Proteomes" id="UP000299102"/>
    </source>
</evidence>
<reference evidence="2 3" key="1">
    <citation type="journal article" date="2019" name="Commun. Biol.">
        <title>The bagworm genome reveals a unique fibroin gene that provides high tensile strength.</title>
        <authorList>
            <person name="Kono N."/>
            <person name="Nakamura H."/>
            <person name="Ohtoshi R."/>
            <person name="Tomita M."/>
            <person name="Numata K."/>
            <person name="Arakawa K."/>
        </authorList>
    </citation>
    <scope>NUCLEOTIDE SEQUENCE [LARGE SCALE GENOMIC DNA]</scope>
</reference>
<accession>A0A4C1T9T1</accession>
<name>A0A4C1T9T1_EUMVA</name>
<feature type="region of interest" description="Disordered" evidence="1">
    <location>
        <begin position="149"/>
        <end position="178"/>
    </location>
</feature>
<proteinExistence type="predicted"/>
<sequence length="178" mass="19232">MKVESNPIKEYTKQPAAVHGSEKFDSDSDPGRSDVSDDHSDFPAFHSLTKGGQRRPPLPKSLGGGSTPYTESLSRAPRPLPVLVCSTAETNDKATKAAFFKIKSVLSLSEIKAEQPLKRALPAQYRRNKDTDSLPACVLSKQKGDKANYIGCPRAPKRVPPPEKAAPRRAPACAAQPL</sequence>
<dbReference type="Proteomes" id="UP000299102">
    <property type="component" value="Unassembled WGS sequence"/>
</dbReference>
<dbReference type="EMBL" id="BGZK01000039">
    <property type="protein sequence ID" value="GBP10177.1"/>
    <property type="molecule type" value="Genomic_DNA"/>
</dbReference>
<keyword evidence="3" id="KW-1185">Reference proteome</keyword>
<feature type="compositionally biased region" description="Basic and acidic residues" evidence="1">
    <location>
        <begin position="20"/>
        <end position="41"/>
    </location>
</feature>
<feature type="compositionally biased region" description="Low complexity" evidence="1">
    <location>
        <begin position="168"/>
        <end position="178"/>
    </location>
</feature>
<gene>
    <name evidence="2" type="ORF">EVAR_77580_1</name>
</gene>
<organism evidence="2 3">
    <name type="scientific">Eumeta variegata</name>
    <name type="common">Bagworm moth</name>
    <name type="synonym">Eumeta japonica</name>
    <dbReference type="NCBI Taxonomy" id="151549"/>
    <lineage>
        <taxon>Eukaryota</taxon>
        <taxon>Metazoa</taxon>
        <taxon>Ecdysozoa</taxon>
        <taxon>Arthropoda</taxon>
        <taxon>Hexapoda</taxon>
        <taxon>Insecta</taxon>
        <taxon>Pterygota</taxon>
        <taxon>Neoptera</taxon>
        <taxon>Endopterygota</taxon>
        <taxon>Lepidoptera</taxon>
        <taxon>Glossata</taxon>
        <taxon>Ditrysia</taxon>
        <taxon>Tineoidea</taxon>
        <taxon>Psychidae</taxon>
        <taxon>Oiketicinae</taxon>
        <taxon>Eumeta</taxon>
    </lineage>
</organism>
<dbReference type="OrthoDB" id="8123886at2759"/>
<evidence type="ECO:0000313" key="2">
    <source>
        <dbReference type="EMBL" id="GBP10177.1"/>
    </source>
</evidence>
<comment type="caution">
    <text evidence="2">The sequence shown here is derived from an EMBL/GenBank/DDBJ whole genome shotgun (WGS) entry which is preliminary data.</text>
</comment>